<dbReference type="PROSITE" id="PS51257">
    <property type="entry name" value="PROKAR_LIPOPROTEIN"/>
    <property type="match status" value="1"/>
</dbReference>
<dbReference type="AlphaFoldDB" id="A0A0C2WJI2"/>
<gene>
    <name evidence="1" type="ORF">BS297_13030</name>
</gene>
<dbReference type="EMBL" id="MRBO01000390">
    <property type="protein sequence ID" value="KAB2584920.1"/>
    <property type="molecule type" value="Genomic_DNA"/>
</dbReference>
<comment type="caution">
    <text evidence="1">The sequence shown here is derived from an EMBL/GenBank/DDBJ whole genome shotgun (WGS) entry which is preliminary data.</text>
</comment>
<evidence type="ECO:0000313" key="2">
    <source>
        <dbReference type="Proteomes" id="UP000325576"/>
    </source>
</evidence>
<dbReference type="RefSeq" id="WP_019746380.1">
    <property type="nucleotide sequence ID" value="NZ_CP011295.1"/>
</dbReference>
<dbReference type="OMA" id="VKYLMST"/>
<dbReference type="Proteomes" id="UP000325576">
    <property type="component" value="Unassembled WGS sequence"/>
</dbReference>
<organism evidence="1 2">
    <name type="scientific">Rhodococcus erythropolis</name>
    <name type="common">Arthrobacter picolinophilus</name>
    <dbReference type="NCBI Taxonomy" id="1833"/>
    <lineage>
        <taxon>Bacteria</taxon>
        <taxon>Bacillati</taxon>
        <taxon>Actinomycetota</taxon>
        <taxon>Actinomycetes</taxon>
        <taxon>Mycobacteriales</taxon>
        <taxon>Nocardiaceae</taxon>
        <taxon>Rhodococcus</taxon>
        <taxon>Rhodococcus erythropolis group</taxon>
    </lineage>
</organism>
<reference evidence="1 2" key="1">
    <citation type="journal article" date="2017" name="Poromechanics V (2013)">
        <title>Genomic Characterization of the Arsenic-Tolerant Actinobacterium, &lt;i&gt;Rhodococcus erythropolis&lt;/i&gt; S43.</title>
        <authorList>
            <person name="Retamal-Morales G."/>
            <person name="Mehnert M."/>
            <person name="Schwabe R."/>
            <person name="Tischler D."/>
            <person name="Schloemann M."/>
            <person name="Levican G.J."/>
        </authorList>
    </citation>
    <scope>NUCLEOTIDE SEQUENCE [LARGE SCALE GENOMIC DNA]</scope>
    <source>
        <strain evidence="1 2">S43</strain>
    </source>
</reference>
<name>A0A0C2WJI2_RHOER</name>
<protein>
    <submittedName>
        <fullName evidence="1">Uncharacterized protein</fullName>
    </submittedName>
</protein>
<proteinExistence type="predicted"/>
<sequence length="156" mass="17109">MNTAHRRFRTAAVIAASAGAALLATSCSGTFDKFDESKAYKKTETFSFAQASNGIDTLPSWVPAGATGIDEVIRTTGNERILRMTANITEIDHNSCIARPTVETRPASLSAQWWPTGVEKGSSFQCGDWYVGEKDSFVYGYRPETLDFIIDQLDNK</sequence>
<evidence type="ECO:0000313" key="1">
    <source>
        <dbReference type="EMBL" id="KAB2584920.1"/>
    </source>
</evidence>
<accession>A0A0C2WJI2</accession>
<dbReference type="KEGG" id="reb:XU06_00925"/>